<comment type="similarity">
    <text evidence="1">Belongs to the transferase hexapeptide repeat family.</text>
</comment>
<sequence length="195" mass="21689">MFLGKKSKIGAWTYIQAYSYIGYGTKIGRYCAIARDAEIGPPHHDYNLISSHEFLTHRNRFIGVPGYIGELWKPVRIRKRPPTILEHDVWIGTKATVLRGVRIGTGAIIGANTVVTKDVPPYAIVGGVPAKIIRYRFPEETIGALLASRWWLLDPAELDAFDLASPAESAKAILERTKALPKKPSGERPEKTVKK</sequence>
<evidence type="ECO:0000256" key="5">
    <source>
        <dbReference type="SAM" id="MobiDB-lite"/>
    </source>
</evidence>
<keyword evidence="7" id="KW-1185">Reference proteome</keyword>
<reference evidence="6" key="1">
    <citation type="submission" date="2022-04" db="EMBL/GenBank/DDBJ databases">
        <title>Shinella lacus sp. nov., a novel member of the genus Shinella from water.</title>
        <authorList>
            <person name="Deng Y."/>
        </authorList>
    </citation>
    <scope>NUCLEOTIDE SEQUENCE</scope>
    <source>
        <strain evidence="6">JCM 31239</strain>
    </source>
</reference>
<evidence type="ECO:0000256" key="1">
    <source>
        <dbReference type="ARBA" id="ARBA00007274"/>
    </source>
</evidence>
<dbReference type="Pfam" id="PF00132">
    <property type="entry name" value="Hexapep"/>
    <property type="match status" value="1"/>
</dbReference>
<gene>
    <name evidence="6" type="ORF">GB928_017955</name>
</gene>
<keyword evidence="4" id="KW-0012">Acyltransferase</keyword>
<proteinExistence type="inferred from homology"/>
<dbReference type="InterPro" id="IPR018357">
    <property type="entry name" value="Hexapep_transf_CS"/>
</dbReference>
<dbReference type="PROSITE" id="PS00101">
    <property type="entry name" value="HEXAPEP_TRANSFERASES"/>
    <property type="match status" value="1"/>
</dbReference>
<evidence type="ECO:0000313" key="6">
    <source>
        <dbReference type="EMBL" id="MDO6123076.1"/>
    </source>
</evidence>
<evidence type="ECO:0000313" key="7">
    <source>
        <dbReference type="Proteomes" id="UP001177080"/>
    </source>
</evidence>
<organism evidence="6 7">
    <name type="scientific">Shinella curvata</name>
    <dbReference type="NCBI Taxonomy" id="1817964"/>
    <lineage>
        <taxon>Bacteria</taxon>
        <taxon>Pseudomonadati</taxon>
        <taxon>Pseudomonadota</taxon>
        <taxon>Alphaproteobacteria</taxon>
        <taxon>Hyphomicrobiales</taxon>
        <taxon>Rhizobiaceae</taxon>
        <taxon>Shinella</taxon>
    </lineage>
</organism>
<protein>
    <submittedName>
        <fullName evidence="6">CatB-related O-acetyltransferase</fullName>
    </submittedName>
</protein>
<dbReference type="Gene3D" id="2.160.10.10">
    <property type="entry name" value="Hexapeptide repeat proteins"/>
    <property type="match status" value="1"/>
</dbReference>
<dbReference type="InterPro" id="IPR001451">
    <property type="entry name" value="Hexapep"/>
</dbReference>
<keyword evidence="2" id="KW-0808">Transferase</keyword>
<keyword evidence="3" id="KW-0677">Repeat</keyword>
<dbReference type="Proteomes" id="UP001177080">
    <property type="component" value="Unassembled WGS sequence"/>
</dbReference>
<name>A0ABT8XHB5_9HYPH</name>
<dbReference type="InterPro" id="IPR050179">
    <property type="entry name" value="Trans_hexapeptide_repeat"/>
</dbReference>
<dbReference type="InterPro" id="IPR011004">
    <property type="entry name" value="Trimer_LpxA-like_sf"/>
</dbReference>
<feature type="region of interest" description="Disordered" evidence="5">
    <location>
        <begin position="176"/>
        <end position="195"/>
    </location>
</feature>
<dbReference type="EMBL" id="WHSC02000007">
    <property type="protein sequence ID" value="MDO6123076.1"/>
    <property type="molecule type" value="Genomic_DNA"/>
</dbReference>
<evidence type="ECO:0000256" key="4">
    <source>
        <dbReference type="ARBA" id="ARBA00023315"/>
    </source>
</evidence>
<accession>A0ABT8XHB5</accession>
<dbReference type="PANTHER" id="PTHR43300">
    <property type="entry name" value="ACETYLTRANSFERASE"/>
    <property type="match status" value="1"/>
</dbReference>
<evidence type="ECO:0000256" key="2">
    <source>
        <dbReference type="ARBA" id="ARBA00022679"/>
    </source>
</evidence>
<dbReference type="CDD" id="cd03349">
    <property type="entry name" value="LbH_XAT"/>
    <property type="match status" value="1"/>
</dbReference>
<evidence type="ECO:0000256" key="3">
    <source>
        <dbReference type="ARBA" id="ARBA00022737"/>
    </source>
</evidence>
<dbReference type="RefSeq" id="WP_303277831.1">
    <property type="nucleotide sequence ID" value="NZ_WHSC02000007.1"/>
</dbReference>
<comment type="caution">
    <text evidence="6">The sequence shown here is derived from an EMBL/GenBank/DDBJ whole genome shotgun (WGS) entry which is preliminary data.</text>
</comment>
<dbReference type="SUPFAM" id="SSF51161">
    <property type="entry name" value="Trimeric LpxA-like enzymes"/>
    <property type="match status" value="1"/>
</dbReference>
<dbReference type="PANTHER" id="PTHR43300:SF11">
    <property type="entry name" value="ACETYLTRANSFERASE RV3034C-RELATED"/>
    <property type="match status" value="1"/>
</dbReference>